<comment type="caution">
    <text evidence="3">The sequence shown here is derived from an EMBL/GenBank/DDBJ whole genome shotgun (WGS) entry which is preliminary data.</text>
</comment>
<name>A0A5B3GNA3_9BACT</name>
<dbReference type="EMBL" id="VVXJ01000028">
    <property type="protein sequence ID" value="KAA2374129.1"/>
    <property type="molecule type" value="Genomic_DNA"/>
</dbReference>
<evidence type="ECO:0000256" key="1">
    <source>
        <dbReference type="ARBA" id="ARBA00006484"/>
    </source>
</evidence>
<dbReference type="InterPro" id="IPR002347">
    <property type="entry name" value="SDR_fam"/>
</dbReference>
<dbReference type="CDD" id="cd05233">
    <property type="entry name" value="SDR_c"/>
    <property type="match status" value="1"/>
</dbReference>
<evidence type="ECO:0000313" key="4">
    <source>
        <dbReference type="Proteomes" id="UP000322658"/>
    </source>
</evidence>
<dbReference type="PRINTS" id="PR00080">
    <property type="entry name" value="SDRFAMILY"/>
</dbReference>
<evidence type="ECO:0000256" key="2">
    <source>
        <dbReference type="ARBA" id="ARBA00023002"/>
    </source>
</evidence>
<dbReference type="PANTHER" id="PTHR43639:SF1">
    <property type="entry name" value="SHORT-CHAIN DEHYDROGENASE_REDUCTASE FAMILY PROTEIN"/>
    <property type="match status" value="1"/>
</dbReference>
<organism evidence="3 4">
    <name type="scientific">Alistipes shahii</name>
    <dbReference type="NCBI Taxonomy" id="328814"/>
    <lineage>
        <taxon>Bacteria</taxon>
        <taxon>Pseudomonadati</taxon>
        <taxon>Bacteroidota</taxon>
        <taxon>Bacteroidia</taxon>
        <taxon>Bacteroidales</taxon>
        <taxon>Rikenellaceae</taxon>
        <taxon>Alistipes</taxon>
    </lineage>
</organism>
<comment type="similarity">
    <text evidence="1">Belongs to the short-chain dehydrogenases/reductases (SDR) family.</text>
</comment>
<keyword evidence="2" id="KW-0560">Oxidoreductase</keyword>
<dbReference type="Pfam" id="PF00106">
    <property type="entry name" value="adh_short"/>
    <property type="match status" value="1"/>
</dbReference>
<dbReference type="AlphaFoldDB" id="A0A5B3GNA3"/>
<accession>A0A5B3GNA3</accession>
<sequence>MDVTNAVSLKRCMQEIFETLGNIDILVNNVGISHFKPLTELSIKEFDRLMATNLRPVFITSRQLALHRQQNGNQQCDCIINLCSTRYLHSEAGTEAYSASKGETSIIHDGLTAEDLRFIPVLFPKSALGTVSSPLYAGRRTSGNGACYSTRF</sequence>
<dbReference type="PANTHER" id="PTHR43639">
    <property type="entry name" value="OXIDOREDUCTASE, SHORT-CHAIN DEHYDROGENASE/REDUCTASE FAMILY (AFU_ORTHOLOGUE AFUA_5G02870)"/>
    <property type="match status" value="1"/>
</dbReference>
<gene>
    <name evidence="3" type="ORF">F2Y07_11570</name>
</gene>
<reference evidence="3 4" key="1">
    <citation type="journal article" date="2019" name="Nat. Med.">
        <title>A library of human gut bacterial isolates paired with longitudinal multiomics data enables mechanistic microbiome research.</title>
        <authorList>
            <person name="Poyet M."/>
            <person name="Groussin M."/>
            <person name="Gibbons S.M."/>
            <person name="Avila-Pacheco J."/>
            <person name="Jiang X."/>
            <person name="Kearney S.M."/>
            <person name="Perrotta A.R."/>
            <person name="Berdy B."/>
            <person name="Zhao S."/>
            <person name="Lieberman T.D."/>
            <person name="Swanson P.K."/>
            <person name="Smith M."/>
            <person name="Roesemann S."/>
            <person name="Alexander J.E."/>
            <person name="Rich S.A."/>
            <person name="Livny J."/>
            <person name="Vlamakis H."/>
            <person name="Clish C."/>
            <person name="Bullock K."/>
            <person name="Deik A."/>
            <person name="Scott J."/>
            <person name="Pierce K.A."/>
            <person name="Xavier R.J."/>
            <person name="Alm E.J."/>
        </authorList>
    </citation>
    <scope>NUCLEOTIDE SEQUENCE [LARGE SCALE GENOMIC DNA]</scope>
    <source>
        <strain evidence="3 4">BIOML-A1</strain>
    </source>
</reference>
<protein>
    <submittedName>
        <fullName evidence="3">SDR family oxidoreductase</fullName>
    </submittedName>
</protein>
<dbReference type="InterPro" id="IPR036291">
    <property type="entry name" value="NAD(P)-bd_dom_sf"/>
</dbReference>
<dbReference type="SUPFAM" id="SSF51735">
    <property type="entry name" value="NAD(P)-binding Rossmann-fold domains"/>
    <property type="match status" value="1"/>
</dbReference>
<dbReference type="Proteomes" id="UP000322658">
    <property type="component" value="Unassembled WGS sequence"/>
</dbReference>
<dbReference type="GO" id="GO:0016491">
    <property type="term" value="F:oxidoreductase activity"/>
    <property type="evidence" value="ECO:0007669"/>
    <property type="project" value="UniProtKB-KW"/>
</dbReference>
<dbReference type="Gene3D" id="3.40.50.720">
    <property type="entry name" value="NAD(P)-binding Rossmann-like Domain"/>
    <property type="match status" value="1"/>
</dbReference>
<evidence type="ECO:0000313" key="3">
    <source>
        <dbReference type="EMBL" id="KAA2374129.1"/>
    </source>
</evidence>
<proteinExistence type="inferred from homology"/>